<keyword evidence="3" id="KW-1185">Reference proteome</keyword>
<dbReference type="PANTHER" id="PTHR31516">
    <property type="entry name" value="STABILIZER OF AXONEMAL MICROTUBULES 2"/>
    <property type="match status" value="1"/>
</dbReference>
<evidence type="ECO:0000256" key="1">
    <source>
        <dbReference type="ARBA" id="ARBA00008738"/>
    </source>
</evidence>
<dbReference type="InterPro" id="IPR033336">
    <property type="entry name" value="SAXO1/2"/>
</dbReference>
<evidence type="ECO:0000313" key="2">
    <source>
        <dbReference type="EMBL" id="ORX87648.1"/>
    </source>
</evidence>
<sequence>MSVNNITSLGYDPKVDGCVCQVCTCTKHHCTLKHKCPHIPLSGDTEYNQNYLEKSVPLERRKADDYIPNTCPFEGNTESHDKYIQHPLSKRANPKVNIYNPNNIPLDSETTQKADYIKYDVGPVKLVKPDLVPLASGDFYGETTNNADYKKWDLPARNTRKTIYKPNDAKLDGLTTNKRDYLPWDVQKPYKRDPLKYSPEDEDRDFLSTNNKDYTKKDLPPRFIKKIDKYLPNKLPLDDLTINHKDYIRWDVLPDIVKRKNDYIPLSEDRDFKSTAASSYLPHKAKFSQAKAPTMFTPSNLKLDDMTTQKHDYLEWPLQDRYVRPNSYIPNNLPFEGDTTYHDNYQPKSSRVERYQRPKYIPNNAKLDGTTTNKADYDRKNGLPSESCKPKYNYLCEADDRDFNTINGLNYTPKKLPLCEVVRRWRLHIPMEELNDGHQYFIYGIRSHDKPTIYT</sequence>
<protein>
    <submittedName>
        <fullName evidence="2">Uncharacterized protein</fullName>
    </submittedName>
</protein>
<comment type="similarity">
    <text evidence="1">Belongs to the FAM154 family.</text>
</comment>
<dbReference type="PANTHER" id="PTHR31516:SF17">
    <property type="entry name" value="STABILIZER OF AXONEMAL MICROTUBULES 2"/>
    <property type="match status" value="1"/>
</dbReference>
<dbReference type="OrthoDB" id="365640at2759"/>
<comment type="caution">
    <text evidence="2">The sequence shown here is derived from an EMBL/GenBank/DDBJ whole genome shotgun (WGS) entry which is preliminary data.</text>
</comment>
<proteinExistence type="inferred from homology"/>
<reference evidence="2 3" key="2">
    <citation type="submission" date="2016-08" db="EMBL/GenBank/DDBJ databases">
        <title>Pervasive Adenine N6-methylation of Active Genes in Fungi.</title>
        <authorList>
            <consortium name="DOE Joint Genome Institute"/>
            <person name="Mondo S.J."/>
            <person name="Dannebaum R.O."/>
            <person name="Kuo R.C."/>
            <person name="Labutti K."/>
            <person name="Haridas S."/>
            <person name="Kuo A."/>
            <person name="Salamov A."/>
            <person name="Ahrendt S.R."/>
            <person name="Lipzen A."/>
            <person name="Sullivan W."/>
            <person name="Andreopoulos W.B."/>
            <person name="Clum A."/>
            <person name="Lindquist E."/>
            <person name="Daum C."/>
            <person name="Ramamoorthy G.K."/>
            <person name="Gryganskyi A."/>
            <person name="Culley D."/>
            <person name="Magnuson J.K."/>
            <person name="James T.Y."/>
            <person name="O'Malley M.A."/>
            <person name="Stajich J.E."/>
            <person name="Spatafora J.W."/>
            <person name="Visel A."/>
            <person name="Grigoriev I.V."/>
        </authorList>
    </citation>
    <scope>NUCLEOTIDE SEQUENCE [LARGE SCALE GENOMIC DNA]</scope>
    <source>
        <strain evidence="2 3">S4</strain>
    </source>
</reference>
<accession>A0A1Y1XPG6</accession>
<dbReference type="GO" id="GO:0005856">
    <property type="term" value="C:cytoskeleton"/>
    <property type="evidence" value="ECO:0007669"/>
    <property type="project" value="TreeGrafter"/>
</dbReference>
<reference evidence="2 3" key="1">
    <citation type="submission" date="2016-08" db="EMBL/GenBank/DDBJ databases">
        <title>A Parts List for Fungal Cellulosomes Revealed by Comparative Genomics.</title>
        <authorList>
            <consortium name="DOE Joint Genome Institute"/>
            <person name="Haitjema C.H."/>
            <person name="Gilmore S.P."/>
            <person name="Henske J.K."/>
            <person name="Solomon K.V."/>
            <person name="De Groot R."/>
            <person name="Kuo A."/>
            <person name="Mondo S.J."/>
            <person name="Salamov A.A."/>
            <person name="Labutti K."/>
            <person name="Zhao Z."/>
            <person name="Chiniquy J."/>
            <person name="Barry K."/>
            <person name="Brewer H.M."/>
            <person name="Purvine S.O."/>
            <person name="Wright A.T."/>
            <person name="Boxma B."/>
            <person name="Van Alen T."/>
            <person name="Hackstein J.H."/>
            <person name="Baker S.E."/>
            <person name="Grigoriev I.V."/>
            <person name="O'Malley M.A."/>
        </authorList>
    </citation>
    <scope>NUCLEOTIDE SEQUENCE [LARGE SCALE GENOMIC DNA]</scope>
    <source>
        <strain evidence="2 3">S4</strain>
    </source>
</reference>
<organism evidence="2 3">
    <name type="scientific">Anaeromyces robustus</name>
    <dbReference type="NCBI Taxonomy" id="1754192"/>
    <lineage>
        <taxon>Eukaryota</taxon>
        <taxon>Fungi</taxon>
        <taxon>Fungi incertae sedis</taxon>
        <taxon>Chytridiomycota</taxon>
        <taxon>Chytridiomycota incertae sedis</taxon>
        <taxon>Neocallimastigomycetes</taxon>
        <taxon>Neocallimastigales</taxon>
        <taxon>Neocallimastigaceae</taxon>
        <taxon>Anaeromyces</taxon>
    </lineage>
</organism>
<dbReference type="EMBL" id="MCFG01000006">
    <property type="protein sequence ID" value="ORX87648.1"/>
    <property type="molecule type" value="Genomic_DNA"/>
</dbReference>
<evidence type="ECO:0000313" key="3">
    <source>
        <dbReference type="Proteomes" id="UP000193944"/>
    </source>
</evidence>
<dbReference type="AlphaFoldDB" id="A0A1Y1XPG6"/>
<name>A0A1Y1XPG6_9FUNG</name>
<dbReference type="GO" id="GO:0008017">
    <property type="term" value="F:microtubule binding"/>
    <property type="evidence" value="ECO:0007669"/>
    <property type="project" value="InterPro"/>
</dbReference>
<dbReference type="STRING" id="1754192.A0A1Y1XPG6"/>
<gene>
    <name evidence="2" type="ORF">BCR32DRAFT_289137</name>
</gene>
<dbReference type="Proteomes" id="UP000193944">
    <property type="component" value="Unassembled WGS sequence"/>
</dbReference>
<dbReference type="Pfam" id="PF05217">
    <property type="entry name" value="SAXO1-2"/>
    <property type="match status" value="1"/>
</dbReference>